<protein>
    <submittedName>
        <fullName evidence="2">Uncharacterized protein</fullName>
    </submittedName>
</protein>
<organism evidence="2 3">
    <name type="scientific">Strongylus vulgaris</name>
    <name type="common">Blood worm</name>
    <dbReference type="NCBI Taxonomy" id="40348"/>
    <lineage>
        <taxon>Eukaryota</taxon>
        <taxon>Metazoa</taxon>
        <taxon>Ecdysozoa</taxon>
        <taxon>Nematoda</taxon>
        <taxon>Chromadorea</taxon>
        <taxon>Rhabditida</taxon>
        <taxon>Rhabditina</taxon>
        <taxon>Rhabditomorpha</taxon>
        <taxon>Strongyloidea</taxon>
        <taxon>Strongylidae</taxon>
        <taxon>Strongylus</taxon>
    </lineage>
</organism>
<gene>
    <name evidence="2" type="ORF">SVUK_LOCUS19057</name>
</gene>
<dbReference type="EMBL" id="UYYB01127242">
    <property type="protein sequence ID" value="VDM84059.1"/>
    <property type="molecule type" value="Genomic_DNA"/>
</dbReference>
<feature type="compositionally biased region" description="Low complexity" evidence="1">
    <location>
        <begin position="145"/>
        <end position="166"/>
    </location>
</feature>
<keyword evidence="3" id="KW-1185">Reference proteome</keyword>
<evidence type="ECO:0000256" key="1">
    <source>
        <dbReference type="SAM" id="MobiDB-lite"/>
    </source>
</evidence>
<sequence length="228" mass="24274">PVTTKPRSSSVAVAEQLVSHLTVGDELNHPKAATIVTAPPTPVVTTPVAASRITQPSLYTNPFSIDNKLAPTTPAQPQPLPTTALPSQHITMIPISAVKEKSSSPMEEKFCSFSDASSEQPTSRSSSRIPKYVLTSMEKEQVNESASKVSSPTAASPTSAKPTNPADLVTDLENVSPTSLPPSNTKLKPNTGIPKPSKLRPPSTRKSLGYLEYQRCQMGPVYEQQTTG</sequence>
<feature type="compositionally biased region" description="Low complexity" evidence="1">
    <location>
        <begin position="117"/>
        <end position="127"/>
    </location>
</feature>
<evidence type="ECO:0000313" key="3">
    <source>
        <dbReference type="Proteomes" id="UP000270094"/>
    </source>
</evidence>
<proteinExistence type="predicted"/>
<dbReference type="OrthoDB" id="6235974at2759"/>
<dbReference type="Proteomes" id="UP000270094">
    <property type="component" value="Unassembled WGS sequence"/>
</dbReference>
<accession>A0A3P7JVL5</accession>
<feature type="region of interest" description="Disordered" evidence="1">
    <location>
        <begin position="109"/>
        <end position="212"/>
    </location>
</feature>
<dbReference type="AlphaFoldDB" id="A0A3P7JVL5"/>
<reference evidence="2 3" key="1">
    <citation type="submission" date="2018-11" db="EMBL/GenBank/DDBJ databases">
        <authorList>
            <consortium name="Pathogen Informatics"/>
        </authorList>
    </citation>
    <scope>NUCLEOTIDE SEQUENCE [LARGE SCALE GENOMIC DNA]</scope>
</reference>
<feature type="compositionally biased region" description="Polar residues" evidence="1">
    <location>
        <begin position="173"/>
        <end position="188"/>
    </location>
</feature>
<feature type="non-terminal residue" evidence="2">
    <location>
        <position position="1"/>
    </location>
</feature>
<name>A0A3P7JVL5_STRVU</name>
<evidence type="ECO:0000313" key="2">
    <source>
        <dbReference type="EMBL" id="VDM84059.1"/>
    </source>
</evidence>